<dbReference type="InterPro" id="IPR036105">
    <property type="entry name" value="DiNase_FeMo-co_biosyn_sf"/>
</dbReference>
<evidence type="ECO:0000313" key="2">
    <source>
        <dbReference type="EMBL" id="MCD1295035.1"/>
    </source>
</evidence>
<dbReference type="AlphaFoldDB" id="A0AAP2W526"/>
<dbReference type="Pfam" id="PF02579">
    <property type="entry name" value="Nitro_FeMo-Co"/>
    <property type="match status" value="1"/>
</dbReference>
<proteinExistence type="predicted"/>
<dbReference type="RefSeq" id="WP_230741875.1">
    <property type="nucleotide sequence ID" value="NZ_PGCK01000006.1"/>
</dbReference>
<accession>A0AAP2W526</accession>
<feature type="domain" description="Dinitrogenase iron-molybdenum cofactor biosynthesis" evidence="1">
    <location>
        <begin position="10"/>
        <end position="96"/>
    </location>
</feature>
<dbReference type="Gene3D" id="3.30.420.130">
    <property type="entry name" value="Dinitrogenase iron-molybdenum cofactor biosynthesis domain"/>
    <property type="match status" value="1"/>
</dbReference>
<reference evidence="2 3" key="1">
    <citation type="submission" date="2017-11" db="EMBL/GenBank/DDBJ databases">
        <title>Isolation and Characterization of Family Methanocellaceae Species from Potential Methane Hydrate Area Offshore Southwestern Taiwan.</title>
        <authorList>
            <person name="Zhang W.-L."/>
            <person name="Chen W.-C."/>
            <person name="Lai M.-C."/>
            <person name="Chen S.-C."/>
        </authorList>
    </citation>
    <scope>NUCLEOTIDE SEQUENCE [LARGE SCALE GENOMIC DNA]</scope>
    <source>
        <strain evidence="2 3">CWC-04</strain>
    </source>
</reference>
<dbReference type="EMBL" id="PGCK01000006">
    <property type="protein sequence ID" value="MCD1295035.1"/>
    <property type="molecule type" value="Genomic_DNA"/>
</dbReference>
<dbReference type="Proteomes" id="UP001320159">
    <property type="component" value="Unassembled WGS sequence"/>
</dbReference>
<comment type="caution">
    <text evidence="2">The sequence shown here is derived from an EMBL/GenBank/DDBJ whole genome shotgun (WGS) entry which is preliminary data.</text>
</comment>
<organism evidence="2 3">
    <name type="scientific">Methanooceanicella nereidis</name>
    <dbReference type="NCBI Taxonomy" id="2052831"/>
    <lineage>
        <taxon>Archaea</taxon>
        <taxon>Methanobacteriati</taxon>
        <taxon>Methanobacteriota</taxon>
        <taxon>Stenosarchaea group</taxon>
        <taxon>Methanomicrobia</taxon>
        <taxon>Methanocellales</taxon>
        <taxon>Methanocellaceae</taxon>
        <taxon>Methanooceanicella</taxon>
    </lineage>
</organism>
<evidence type="ECO:0000313" key="3">
    <source>
        <dbReference type="Proteomes" id="UP001320159"/>
    </source>
</evidence>
<dbReference type="InterPro" id="IPR003731">
    <property type="entry name" value="Di-Nase_FeMo-co_biosynth"/>
</dbReference>
<protein>
    <recommendedName>
        <fullName evidence="1">Dinitrogenase iron-molybdenum cofactor biosynthesis domain-containing protein</fullName>
    </recommendedName>
</protein>
<keyword evidence="3" id="KW-1185">Reference proteome</keyword>
<sequence>MKVCIPKYNDMISENFDKASEFVLFYIRDNQIAGKLTFKDESEECRPATDVVRERGVTHLITYDIDDDSLNTLLGNGMMVYKGVEGDVDLALEKLLNGKLICEWPIR</sequence>
<gene>
    <name evidence="2" type="ORF">CUJ83_08500</name>
</gene>
<name>A0AAP2W526_9EURY</name>
<evidence type="ECO:0000259" key="1">
    <source>
        <dbReference type="Pfam" id="PF02579"/>
    </source>
</evidence>
<dbReference type="SUPFAM" id="SSF53146">
    <property type="entry name" value="Nitrogenase accessory factor-like"/>
    <property type="match status" value="1"/>
</dbReference>